<evidence type="ECO:0000313" key="1">
    <source>
        <dbReference type="EMBL" id="MDR6609066.1"/>
    </source>
</evidence>
<name>A0ACC6JRB1_9PSED</name>
<evidence type="ECO:0000313" key="2">
    <source>
        <dbReference type="Proteomes" id="UP001259420"/>
    </source>
</evidence>
<keyword evidence="2" id="KW-1185">Reference proteome</keyword>
<organism evidence="1 2">
    <name type="scientific">Pseudomonas synxantha</name>
    <dbReference type="NCBI Taxonomy" id="47883"/>
    <lineage>
        <taxon>Bacteria</taxon>
        <taxon>Pseudomonadati</taxon>
        <taxon>Pseudomonadota</taxon>
        <taxon>Gammaproteobacteria</taxon>
        <taxon>Pseudomonadales</taxon>
        <taxon>Pseudomonadaceae</taxon>
        <taxon>Pseudomonas</taxon>
    </lineage>
</organism>
<dbReference type="Proteomes" id="UP001259420">
    <property type="component" value="Unassembled WGS sequence"/>
</dbReference>
<gene>
    <name evidence="1" type="ORF">J2X87_004163</name>
</gene>
<comment type="caution">
    <text evidence="1">The sequence shown here is derived from an EMBL/GenBank/DDBJ whole genome shotgun (WGS) entry which is preliminary data.</text>
</comment>
<accession>A0ACC6JRB1</accession>
<dbReference type="EMBL" id="JAVDSD010000009">
    <property type="protein sequence ID" value="MDR6609066.1"/>
    <property type="molecule type" value="Genomic_DNA"/>
</dbReference>
<proteinExistence type="predicted"/>
<reference evidence="1" key="1">
    <citation type="submission" date="2023-07" db="EMBL/GenBank/DDBJ databases">
        <title>Sorghum-associated microbial communities from plants grown in Nebraska, USA.</title>
        <authorList>
            <person name="Schachtman D."/>
        </authorList>
    </citation>
    <scope>NUCLEOTIDE SEQUENCE</scope>
    <source>
        <strain evidence="1">BE46</strain>
    </source>
</reference>
<protein>
    <submittedName>
        <fullName evidence="1">Uncharacterized protein</fullName>
    </submittedName>
</protein>
<sequence>MNQKQFLKQQDVLDFVKWLVDNLSILPVHLKVARSSRFVPEAIDCKVQGIEAVQARYHWGGDWETVKAQLRRLRIRLRLAIRARDEFATHAACKAILAWGNVDGAVDFLNEQLDKKNLVNYLKQCRPLLALDREQRLSHLTKRSILRFDSGMTKIHALLDTTGSPIYDGRVGAAIALLYHMYRQGTGATAPVALDFAWGPGIGEQIRDPKHLKLGYDGTPQLSTTSRHLWARRQLQLGWIIRAVLEKTELFAKLPRQVDRCHAFEAGLFMMGYDLRGLVPNGYAIPVPPKPNYRVRRRTVTT</sequence>